<comment type="function">
    <text evidence="17">Member of the two-component regulatory system PhoR/PhoB involved in the phosphate regulon genes expression. PhoR may function as a membrane-associated protein kinase that phosphorylates PhoB in response to environmental signals.</text>
</comment>
<keyword evidence="5" id="KW-0813">Transport</keyword>
<keyword evidence="13" id="KW-0067">ATP-binding</keyword>
<dbReference type="FunFam" id="1.10.287.130:FF:000001">
    <property type="entry name" value="Two-component sensor histidine kinase"/>
    <property type="match status" value="1"/>
</dbReference>
<dbReference type="EC" id="2.7.13.3" evidence="3"/>
<dbReference type="SMART" id="SM00091">
    <property type="entry name" value="PAS"/>
    <property type="match status" value="1"/>
</dbReference>
<keyword evidence="14 18" id="KW-1133">Transmembrane helix</keyword>
<dbReference type="NCBIfam" id="TIGR02966">
    <property type="entry name" value="phoR_proteo"/>
    <property type="match status" value="1"/>
</dbReference>
<dbReference type="OrthoDB" id="9813151at2"/>
<evidence type="ECO:0000256" key="9">
    <source>
        <dbReference type="ARBA" id="ARBA00022679"/>
    </source>
</evidence>
<dbReference type="InterPro" id="IPR021766">
    <property type="entry name" value="PhoR_N"/>
</dbReference>
<keyword evidence="11" id="KW-0547">Nucleotide-binding</keyword>
<dbReference type="Gene3D" id="3.30.565.10">
    <property type="entry name" value="Histidine kinase-like ATPase, C-terminal domain"/>
    <property type="match status" value="1"/>
</dbReference>
<dbReference type="InterPro" id="IPR035965">
    <property type="entry name" value="PAS-like_dom_sf"/>
</dbReference>
<evidence type="ECO:0000256" key="15">
    <source>
        <dbReference type="ARBA" id="ARBA00023012"/>
    </source>
</evidence>
<dbReference type="FunFam" id="3.30.565.10:FF:000006">
    <property type="entry name" value="Sensor histidine kinase WalK"/>
    <property type="match status" value="1"/>
</dbReference>
<reference evidence="20 21" key="1">
    <citation type="submission" date="2017-06" db="EMBL/GenBank/DDBJ databases">
        <title>Azoarcus sp. TSNA42 complete genome sequence.</title>
        <authorList>
            <person name="Woo J.-H."/>
            <person name="Kim H.-S."/>
        </authorList>
    </citation>
    <scope>NUCLEOTIDE SEQUENCE [LARGE SCALE GENOMIC DNA]</scope>
    <source>
        <strain evidence="20 21">TSNA42</strain>
    </source>
</reference>
<dbReference type="Pfam" id="PF02518">
    <property type="entry name" value="HATPase_c"/>
    <property type="match status" value="1"/>
</dbReference>
<dbReference type="InterPro" id="IPR003661">
    <property type="entry name" value="HisK_dim/P_dom"/>
</dbReference>
<evidence type="ECO:0000256" key="14">
    <source>
        <dbReference type="ARBA" id="ARBA00022989"/>
    </source>
</evidence>
<evidence type="ECO:0000256" key="13">
    <source>
        <dbReference type="ARBA" id="ARBA00022840"/>
    </source>
</evidence>
<dbReference type="CDD" id="cd00082">
    <property type="entry name" value="HisKA"/>
    <property type="match status" value="1"/>
</dbReference>
<evidence type="ECO:0000256" key="6">
    <source>
        <dbReference type="ARBA" id="ARBA00022475"/>
    </source>
</evidence>
<evidence type="ECO:0000256" key="10">
    <source>
        <dbReference type="ARBA" id="ARBA00022692"/>
    </source>
</evidence>
<evidence type="ECO:0000256" key="5">
    <source>
        <dbReference type="ARBA" id="ARBA00022448"/>
    </source>
</evidence>
<keyword evidence="12 20" id="KW-0418">Kinase</keyword>
<dbReference type="PANTHER" id="PTHR45453:SF1">
    <property type="entry name" value="PHOSPHATE REGULON SENSOR PROTEIN PHOR"/>
    <property type="match status" value="1"/>
</dbReference>
<dbReference type="SUPFAM" id="SSF55785">
    <property type="entry name" value="PYP-like sensor domain (PAS domain)"/>
    <property type="match status" value="1"/>
</dbReference>
<proteinExistence type="predicted"/>
<dbReference type="Gene3D" id="3.30.450.20">
    <property type="entry name" value="PAS domain"/>
    <property type="match status" value="1"/>
</dbReference>
<dbReference type="Pfam" id="PF00512">
    <property type="entry name" value="HisKA"/>
    <property type="match status" value="1"/>
</dbReference>
<dbReference type="GO" id="GO:0005524">
    <property type="term" value="F:ATP binding"/>
    <property type="evidence" value="ECO:0007669"/>
    <property type="project" value="UniProtKB-KW"/>
</dbReference>
<evidence type="ECO:0000313" key="21">
    <source>
        <dbReference type="Proteomes" id="UP000244902"/>
    </source>
</evidence>
<dbReference type="InterPro" id="IPR004358">
    <property type="entry name" value="Sig_transdc_His_kin-like_C"/>
</dbReference>
<evidence type="ECO:0000259" key="19">
    <source>
        <dbReference type="PROSITE" id="PS50109"/>
    </source>
</evidence>
<evidence type="ECO:0000256" key="18">
    <source>
        <dbReference type="SAM" id="Phobius"/>
    </source>
</evidence>
<keyword evidence="10 18" id="KW-0812">Transmembrane</keyword>
<dbReference type="InterPro" id="IPR000014">
    <property type="entry name" value="PAS"/>
</dbReference>
<dbReference type="InterPro" id="IPR050351">
    <property type="entry name" value="BphY/WalK/GraS-like"/>
</dbReference>
<sequence>MIIRPVRYLWTGVLSALCLLALVSAVIAIFAGTTGGLMAFILGVLLLLGWHVHNLIRLVMWSREPIGTPVPRAGGSWGQVFAELNRRSRVSYDMRERLSSALERFHDASQAMPDGVLYLSDNDTIEWINLKAEQHFGLDHTHDIGAPVTNLVRQPEFVHYLQSGYHDEPLVMAAGRRSGLTLQVQVIPFGDDQKMVLSRDISQLERLETMRRDFVANVSHELRTPLTVIGGFLETLVDGLDDYEREDVMRFLRLALDQSSRMGRLIEDLLTLSALETGAPAPAEERIDVGELMEEIREDTELLSAGRHTVTLQMEGDGVLLGSGKEIHSAFANLASNAVRYTPEGGKIDLLWRVDAQGAEFSVRDTGIGVDPEHIPRLTERFYRVDRGRSRETGGTGLGLAIVKHILTRHQAELRVSSKQGEGSVFSVRLPPARLMALPAR</sequence>
<comment type="subcellular location">
    <subcellularLocation>
        <location evidence="2">Cell inner membrane</location>
        <topology evidence="2">Multi-pass membrane protein</topology>
    </subcellularLocation>
</comment>
<evidence type="ECO:0000256" key="7">
    <source>
        <dbReference type="ARBA" id="ARBA00022553"/>
    </source>
</evidence>
<dbReference type="InterPro" id="IPR036890">
    <property type="entry name" value="HATPase_C_sf"/>
</dbReference>
<evidence type="ECO:0000256" key="17">
    <source>
        <dbReference type="ARBA" id="ARBA00025207"/>
    </source>
</evidence>
<dbReference type="InterPro" id="IPR014310">
    <property type="entry name" value="Sig_transdc_His_kinase_PhoR"/>
</dbReference>
<feature type="domain" description="Histidine kinase" evidence="19">
    <location>
        <begin position="217"/>
        <end position="434"/>
    </location>
</feature>
<keyword evidence="16 18" id="KW-0472">Membrane</keyword>
<keyword evidence="6" id="KW-1003">Cell membrane</keyword>
<dbReference type="GO" id="GO:0016036">
    <property type="term" value="P:cellular response to phosphate starvation"/>
    <property type="evidence" value="ECO:0007669"/>
    <property type="project" value="TreeGrafter"/>
</dbReference>
<dbReference type="GO" id="GO:0005886">
    <property type="term" value="C:plasma membrane"/>
    <property type="evidence" value="ECO:0007669"/>
    <property type="project" value="UniProtKB-SubCell"/>
</dbReference>
<evidence type="ECO:0000256" key="16">
    <source>
        <dbReference type="ARBA" id="ARBA00023136"/>
    </source>
</evidence>
<dbReference type="Pfam" id="PF11808">
    <property type="entry name" value="PhoR"/>
    <property type="match status" value="1"/>
</dbReference>
<dbReference type="SUPFAM" id="SSF55874">
    <property type="entry name" value="ATPase domain of HSP90 chaperone/DNA topoisomerase II/histidine kinase"/>
    <property type="match status" value="1"/>
</dbReference>
<dbReference type="PROSITE" id="PS50109">
    <property type="entry name" value="HIS_KIN"/>
    <property type="match status" value="1"/>
</dbReference>
<dbReference type="GO" id="GO:0006817">
    <property type="term" value="P:phosphate ion transport"/>
    <property type="evidence" value="ECO:0007669"/>
    <property type="project" value="UniProtKB-KW"/>
</dbReference>
<comment type="catalytic activity">
    <reaction evidence="1">
        <text>ATP + protein L-histidine = ADP + protein N-phospho-L-histidine.</text>
        <dbReference type="EC" id="2.7.13.3"/>
    </reaction>
</comment>
<dbReference type="GO" id="GO:0000155">
    <property type="term" value="F:phosphorelay sensor kinase activity"/>
    <property type="evidence" value="ECO:0007669"/>
    <property type="project" value="InterPro"/>
</dbReference>
<dbReference type="Pfam" id="PF13188">
    <property type="entry name" value="PAS_8"/>
    <property type="match status" value="1"/>
</dbReference>
<dbReference type="CDD" id="cd00130">
    <property type="entry name" value="PAS"/>
    <property type="match status" value="1"/>
</dbReference>
<dbReference type="AlphaFoldDB" id="A0A2U8H8M1"/>
<protein>
    <recommendedName>
        <fullName evidence="4">Phosphate regulon sensor protein PhoR</fullName>
        <ecNumber evidence="3">2.7.13.3</ecNumber>
    </recommendedName>
</protein>
<keyword evidence="8" id="KW-0592">Phosphate transport</keyword>
<dbReference type="SMART" id="SM00387">
    <property type="entry name" value="HATPase_c"/>
    <property type="match status" value="1"/>
</dbReference>
<gene>
    <name evidence="20" type="primary">phoR</name>
    <name evidence="20" type="ORF">CEW87_06555</name>
</gene>
<feature type="transmembrane region" description="Helical" evidence="18">
    <location>
        <begin position="35"/>
        <end position="53"/>
    </location>
</feature>
<evidence type="ECO:0000256" key="3">
    <source>
        <dbReference type="ARBA" id="ARBA00012438"/>
    </source>
</evidence>
<evidence type="ECO:0000256" key="11">
    <source>
        <dbReference type="ARBA" id="ARBA00022741"/>
    </source>
</evidence>
<keyword evidence="7" id="KW-0597">Phosphoprotein</keyword>
<dbReference type="SUPFAM" id="SSF47384">
    <property type="entry name" value="Homodimeric domain of signal transducing histidine kinase"/>
    <property type="match status" value="1"/>
</dbReference>
<dbReference type="InterPro" id="IPR003594">
    <property type="entry name" value="HATPase_dom"/>
</dbReference>
<dbReference type="EMBL" id="CP022188">
    <property type="protein sequence ID" value="AWI81930.1"/>
    <property type="molecule type" value="Genomic_DNA"/>
</dbReference>
<dbReference type="InterPro" id="IPR005467">
    <property type="entry name" value="His_kinase_dom"/>
</dbReference>
<dbReference type="Proteomes" id="UP000244902">
    <property type="component" value="Chromosome"/>
</dbReference>
<keyword evidence="15" id="KW-0902">Two-component regulatory system</keyword>
<evidence type="ECO:0000256" key="12">
    <source>
        <dbReference type="ARBA" id="ARBA00022777"/>
    </source>
</evidence>
<dbReference type="SMART" id="SM00388">
    <property type="entry name" value="HisKA"/>
    <property type="match status" value="1"/>
</dbReference>
<accession>A0A2U8H8M1</accession>
<evidence type="ECO:0000256" key="4">
    <source>
        <dbReference type="ARBA" id="ARBA00019665"/>
    </source>
</evidence>
<dbReference type="InterPro" id="IPR036097">
    <property type="entry name" value="HisK_dim/P_sf"/>
</dbReference>
<dbReference type="GO" id="GO:0004721">
    <property type="term" value="F:phosphoprotein phosphatase activity"/>
    <property type="evidence" value="ECO:0007669"/>
    <property type="project" value="InterPro"/>
</dbReference>
<evidence type="ECO:0000256" key="2">
    <source>
        <dbReference type="ARBA" id="ARBA00004429"/>
    </source>
</evidence>
<dbReference type="PANTHER" id="PTHR45453">
    <property type="entry name" value="PHOSPHATE REGULON SENSOR PROTEIN PHOR"/>
    <property type="match status" value="1"/>
</dbReference>
<name>A0A2U8H8M1_9RHOO</name>
<evidence type="ECO:0000256" key="1">
    <source>
        <dbReference type="ARBA" id="ARBA00000085"/>
    </source>
</evidence>
<dbReference type="PRINTS" id="PR00344">
    <property type="entry name" value="BCTRLSENSOR"/>
</dbReference>
<evidence type="ECO:0000313" key="20">
    <source>
        <dbReference type="EMBL" id="AWI81930.1"/>
    </source>
</evidence>
<evidence type="ECO:0000256" key="8">
    <source>
        <dbReference type="ARBA" id="ARBA00022592"/>
    </source>
</evidence>
<keyword evidence="9" id="KW-0808">Transferase</keyword>
<organism evidence="20 21">
    <name type="scientific">Parazoarcus communis</name>
    <dbReference type="NCBI Taxonomy" id="41977"/>
    <lineage>
        <taxon>Bacteria</taxon>
        <taxon>Pseudomonadati</taxon>
        <taxon>Pseudomonadota</taxon>
        <taxon>Betaproteobacteria</taxon>
        <taxon>Rhodocyclales</taxon>
        <taxon>Zoogloeaceae</taxon>
        <taxon>Parazoarcus</taxon>
    </lineage>
</organism>
<dbReference type="Gene3D" id="1.10.287.130">
    <property type="match status" value="1"/>
</dbReference>